<name>A0AAD9ADJ9_9PEZI</name>
<keyword evidence="2" id="KW-1185">Reference proteome</keyword>
<accession>A0AAD9ADJ9</accession>
<dbReference type="EMBL" id="JAQOWY010000273">
    <property type="protein sequence ID" value="KAK1845420.1"/>
    <property type="molecule type" value="Genomic_DNA"/>
</dbReference>
<proteinExistence type="predicted"/>
<gene>
    <name evidence="1" type="ORF">CCHR01_11970</name>
</gene>
<evidence type="ECO:0000313" key="2">
    <source>
        <dbReference type="Proteomes" id="UP001243330"/>
    </source>
</evidence>
<reference evidence="1" key="1">
    <citation type="submission" date="2023-01" db="EMBL/GenBank/DDBJ databases">
        <title>Colletotrichum chrysophilum M932 genome sequence.</title>
        <authorList>
            <person name="Baroncelli R."/>
        </authorList>
    </citation>
    <scope>NUCLEOTIDE SEQUENCE</scope>
    <source>
        <strain evidence="1">M932</strain>
    </source>
</reference>
<evidence type="ECO:0000313" key="1">
    <source>
        <dbReference type="EMBL" id="KAK1845420.1"/>
    </source>
</evidence>
<protein>
    <submittedName>
        <fullName evidence="1">Uncharacterized protein</fullName>
    </submittedName>
</protein>
<dbReference type="AlphaFoldDB" id="A0AAD9ADJ9"/>
<dbReference type="Proteomes" id="UP001243330">
    <property type="component" value="Unassembled WGS sequence"/>
</dbReference>
<organism evidence="1 2">
    <name type="scientific">Colletotrichum chrysophilum</name>
    <dbReference type="NCBI Taxonomy" id="1836956"/>
    <lineage>
        <taxon>Eukaryota</taxon>
        <taxon>Fungi</taxon>
        <taxon>Dikarya</taxon>
        <taxon>Ascomycota</taxon>
        <taxon>Pezizomycotina</taxon>
        <taxon>Sordariomycetes</taxon>
        <taxon>Hypocreomycetidae</taxon>
        <taxon>Glomerellales</taxon>
        <taxon>Glomerellaceae</taxon>
        <taxon>Colletotrichum</taxon>
        <taxon>Colletotrichum gloeosporioides species complex</taxon>
    </lineage>
</organism>
<sequence>MGERTGSRVLQWVWPYVFDRLSFDGYVGCPGGRVVLMCTSSSRCSKHGLANRSQLILATLQDTPYVYLRRGLTAARFPNCAFEMMRMEKADKLPQLGGCSRETGLGEETDIFGK</sequence>
<comment type="caution">
    <text evidence="1">The sequence shown here is derived from an EMBL/GenBank/DDBJ whole genome shotgun (WGS) entry which is preliminary data.</text>
</comment>